<dbReference type="GO" id="GO:0051287">
    <property type="term" value="F:NAD binding"/>
    <property type="evidence" value="ECO:0007669"/>
    <property type="project" value="InterPro"/>
</dbReference>
<keyword evidence="10 15" id="KW-0220">Diaminopimelate biosynthesis</keyword>
<evidence type="ECO:0000256" key="10">
    <source>
        <dbReference type="ARBA" id="ARBA00022915"/>
    </source>
</evidence>
<keyword evidence="7 15" id="KW-0028">Amino-acid biosynthesis</keyword>
<evidence type="ECO:0000256" key="11">
    <source>
        <dbReference type="ARBA" id="ARBA00023002"/>
    </source>
</evidence>
<dbReference type="GO" id="GO:0046983">
    <property type="term" value="F:protein dimerization activity"/>
    <property type="evidence" value="ECO:0007669"/>
    <property type="project" value="InterPro"/>
</dbReference>
<feature type="binding site" evidence="15">
    <location>
        <begin position="41"/>
        <end position="42"/>
    </location>
    <ligand>
        <name>NADP(+)</name>
        <dbReference type="ChEBI" id="CHEBI:58349"/>
    </ligand>
</feature>
<keyword evidence="12 15" id="KW-0457">Lysine biosynthesis</keyword>
<comment type="similarity">
    <text evidence="4 15">Belongs to the aspartate-semialdehyde dehydrogenase family.</text>
</comment>
<feature type="binding site" evidence="15">
    <location>
        <position position="101"/>
    </location>
    <ligand>
        <name>phosphate</name>
        <dbReference type="ChEBI" id="CHEBI:43474"/>
    </ligand>
</feature>
<dbReference type="PANTHER" id="PTHR46278">
    <property type="entry name" value="DEHYDROGENASE, PUTATIVE-RELATED"/>
    <property type="match status" value="1"/>
</dbReference>
<dbReference type="OrthoDB" id="9805684at2"/>
<dbReference type="GO" id="GO:0009089">
    <property type="term" value="P:lysine biosynthetic process via diaminopimelate"/>
    <property type="evidence" value="ECO:0007669"/>
    <property type="project" value="UniProtKB-UniRule"/>
</dbReference>
<dbReference type="UniPathway" id="UPA00050">
    <property type="reaction ID" value="UER00463"/>
</dbReference>
<comment type="subunit">
    <text evidence="5 15">Homodimer.</text>
</comment>
<dbReference type="InterPro" id="IPR000534">
    <property type="entry name" value="Semialdehyde_DH_NAD-bd"/>
</dbReference>
<dbReference type="NCBIfam" id="TIGR01296">
    <property type="entry name" value="asd_B"/>
    <property type="match status" value="1"/>
</dbReference>
<evidence type="ECO:0000256" key="15">
    <source>
        <dbReference type="HAMAP-Rule" id="MF_02121"/>
    </source>
</evidence>
<comment type="pathway">
    <text evidence="3 15">Amino-acid biosynthesis; L-threonine biosynthesis; L-threonine from L-aspartate: step 2/5.</text>
</comment>
<dbReference type="SUPFAM" id="SSF51735">
    <property type="entry name" value="NAD(P)-binding Rossmann-fold domains"/>
    <property type="match status" value="1"/>
</dbReference>
<evidence type="ECO:0000256" key="2">
    <source>
        <dbReference type="ARBA" id="ARBA00005076"/>
    </source>
</evidence>
<dbReference type="GO" id="GO:0009088">
    <property type="term" value="P:threonine biosynthetic process"/>
    <property type="evidence" value="ECO:0007669"/>
    <property type="project" value="UniProtKB-UniRule"/>
</dbReference>
<dbReference type="Gene3D" id="3.40.50.720">
    <property type="entry name" value="NAD(P)-binding Rossmann-like Domain"/>
    <property type="match status" value="1"/>
</dbReference>
<dbReference type="STRING" id="1121449.SAMN02745704_00869"/>
<proteinExistence type="inferred from homology"/>
<evidence type="ECO:0000259" key="17">
    <source>
        <dbReference type="SMART" id="SM00859"/>
    </source>
</evidence>
<dbReference type="GO" id="GO:0009097">
    <property type="term" value="P:isoleucine biosynthetic process"/>
    <property type="evidence" value="ECO:0007669"/>
    <property type="project" value="UniProtKB-UniRule"/>
</dbReference>
<feature type="binding site" evidence="15">
    <location>
        <begin position="13"/>
        <end position="16"/>
    </location>
    <ligand>
        <name>NADP(+)</name>
        <dbReference type="ChEBI" id="CHEBI:58349"/>
    </ligand>
</feature>
<evidence type="ECO:0000256" key="9">
    <source>
        <dbReference type="ARBA" id="ARBA00022857"/>
    </source>
</evidence>
<dbReference type="EC" id="1.2.1.11" evidence="6 15"/>
<dbReference type="UniPathway" id="UPA00051">
    <property type="reaction ID" value="UER00464"/>
</dbReference>
<dbReference type="Pfam" id="PF01118">
    <property type="entry name" value="Semialdhyde_dh"/>
    <property type="match status" value="1"/>
</dbReference>
<comment type="function">
    <text evidence="15">Catalyzes the NADPH-dependent formation of L-aspartate-semialdehyde (L-ASA) by the reductive dephosphorylation of L-aspartyl-4-phosphate.</text>
</comment>
<evidence type="ECO:0000256" key="8">
    <source>
        <dbReference type="ARBA" id="ARBA00022697"/>
    </source>
</evidence>
<dbReference type="GO" id="GO:0004073">
    <property type="term" value="F:aspartate-semialdehyde dehydrogenase activity"/>
    <property type="evidence" value="ECO:0007669"/>
    <property type="project" value="UniProtKB-UniRule"/>
</dbReference>
<dbReference type="InterPro" id="IPR012280">
    <property type="entry name" value="Semialdhyde_DH_dimer_dom"/>
</dbReference>
<comment type="caution">
    <text evidence="15">Lacks conserved residue(s) required for the propagation of feature annotation.</text>
</comment>
<dbReference type="GO" id="GO:0019877">
    <property type="term" value="P:diaminopimelate biosynthetic process"/>
    <property type="evidence" value="ECO:0007669"/>
    <property type="project" value="UniProtKB-UniRule"/>
</dbReference>
<evidence type="ECO:0000256" key="6">
    <source>
        <dbReference type="ARBA" id="ARBA00013120"/>
    </source>
</evidence>
<dbReference type="PIRSF" id="PIRSF000148">
    <property type="entry name" value="ASA_dh"/>
    <property type="match status" value="1"/>
</dbReference>
<feature type="binding site" evidence="15">
    <location>
        <position position="316"/>
    </location>
    <ligand>
        <name>NADP(+)</name>
        <dbReference type="ChEBI" id="CHEBI:58349"/>
    </ligand>
</feature>
<reference evidence="18 19" key="1">
    <citation type="submission" date="2017-02" db="EMBL/GenBank/DDBJ databases">
        <authorList>
            <person name="Peterson S.W."/>
        </authorList>
    </citation>
    <scope>NUCLEOTIDE SEQUENCE [LARGE SCALE GENOMIC DNA]</scope>
    <source>
        <strain evidence="18 19">DSM 16080</strain>
    </source>
</reference>
<dbReference type="EMBL" id="FUYC01000003">
    <property type="protein sequence ID" value="SKA76751.1"/>
    <property type="molecule type" value="Genomic_DNA"/>
</dbReference>
<feature type="binding site" evidence="15">
    <location>
        <position position="236"/>
    </location>
    <ligand>
        <name>substrate</name>
    </ligand>
</feature>
<dbReference type="GO" id="GO:0071266">
    <property type="term" value="P:'de novo' L-methionine biosynthetic process"/>
    <property type="evidence" value="ECO:0007669"/>
    <property type="project" value="UniProtKB-UniRule"/>
</dbReference>
<dbReference type="PANTHER" id="PTHR46278:SF2">
    <property type="entry name" value="ASPARTATE-SEMIALDEHYDE DEHYDROGENASE"/>
    <property type="match status" value="1"/>
</dbReference>
<comment type="pathway">
    <text evidence="1 15">Amino-acid biosynthesis; L-methionine biosynthesis via de novo pathway; L-homoserine from L-aspartate: step 2/3.</text>
</comment>
<feature type="active site" description="Acyl-thioester intermediate" evidence="15 16">
    <location>
        <position position="130"/>
    </location>
</feature>
<evidence type="ECO:0000256" key="13">
    <source>
        <dbReference type="ARBA" id="ARBA00023167"/>
    </source>
</evidence>
<dbReference type="NCBIfam" id="NF011456">
    <property type="entry name" value="PRK14874.1"/>
    <property type="match status" value="1"/>
</dbReference>
<dbReference type="HAMAP" id="MF_02121">
    <property type="entry name" value="ASADH"/>
    <property type="match status" value="1"/>
</dbReference>
<dbReference type="InterPro" id="IPR036291">
    <property type="entry name" value="NAD(P)-bd_dom_sf"/>
</dbReference>
<comment type="catalytic activity">
    <reaction evidence="14 15">
        <text>L-aspartate 4-semialdehyde + phosphate + NADP(+) = 4-phospho-L-aspartate + NADPH + H(+)</text>
        <dbReference type="Rhea" id="RHEA:24284"/>
        <dbReference type="ChEBI" id="CHEBI:15378"/>
        <dbReference type="ChEBI" id="CHEBI:43474"/>
        <dbReference type="ChEBI" id="CHEBI:57535"/>
        <dbReference type="ChEBI" id="CHEBI:57783"/>
        <dbReference type="ChEBI" id="CHEBI:58349"/>
        <dbReference type="ChEBI" id="CHEBI:537519"/>
        <dbReference type="EC" id="1.2.1.11"/>
    </reaction>
</comment>
<evidence type="ECO:0000256" key="14">
    <source>
        <dbReference type="ARBA" id="ARBA00047891"/>
    </source>
</evidence>
<name>A0A1T4WJD9_9BACT</name>
<gene>
    <name evidence="15" type="primary">asd</name>
    <name evidence="18" type="ORF">SAMN02745704_00869</name>
</gene>
<evidence type="ECO:0000256" key="5">
    <source>
        <dbReference type="ARBA" id="ARBA00011738"/>
    </source>
</evidence>
<evidence type="ECO:0000256" key="16">
    <source>
        <dbReference type="PIRSR" id="PIRSR000148-1"/>
    </source>
</evidence>
<dbReference type="InterPro" id="IPR005986">
    <property type="entry name" value="Asp_semialdehyde_DH_beta"/>
</dbReference>
<dbReference type="SMART" id="SM00859">
    <property type="entry name" value="Semialdhyde_dh"/>
    <property type="match status" value="1"/>
</dbReference>
<keyword evidence="8 15" id="KW-0791">Threonine biosynthesis</keyword>
<feature type="active site" description="Proton acceptor" evidence="15 16">
    <location>
        <position position="243"/>
    </location>
</feature>
<dbReference type="Pfam" id="PF02774">
    <property type="entry name" value="Semialdhyde_dhC"/>
    <property type="match status" value="1"/>
</dbReference>
<dbReference type="CDD" id="cd02316">
    <property type="entry name" value="VcASADH2_like_N"/>
    <property type="match status" value="1"/>
</dbReference>
<comment type="pathway">
    <text evidence="2 15">Amino-acid biosynthesis; L-lysine biosynthesis via DAP pathway; (S)-tetrahydrodipicolinate from L-aspartate: step 2/4.</text>
</comment>
<dbReference type="RefSeq" id="WP_078716451.1">
    <property type="nucleotide sequence ID" value="NZ_FUYC01000003.1"/>
</dbReference>
<accession>A0A1T4WJD9</accession>
<dbReference type="CDD" id="cd18131">
    <property type="entry name" value="ASADH_C_bac_euk_like"/>
    <property type="match status" value="1"/>
</dbReference>
<dbReference type="InterPro" id="IPR012080">
    <property type="entry name" value="Asp_semialdehyde_DH"/>
</dbReference>
<feature type="binding site" evidence="15">
    <location>
        <position position="157"/>
    </location>
    <ligand>
        <name>substrate</name>
    </ligand>
</feature>
<evidence type="ECO:0000256" key="12">
    <source>
        <dbReference type="ARBA" id="ARBA00023154"/>
    </source>
</evidence>
<evidence type="ECO:0000256" key="4">
    <source>
        <dbReference type="ARBA" id="ARBA00010584"/>
    </source>
</evidence>
<organism evidence="18 19">
    <name type="scientific">Paucidesulfovibrio gracilis DSM 16080</name>
    <dbReference type="NCBI Taxonomy" id="1121449"/>
    <lineage>
        <taxon>Bacteria</taxon>
        <taxon>Pseudomonadati</taxon>
        <taxon>Thermodesulfobacteriota</taxon>
        <taxon>Desulfovibrionia</taxon>
        <taxon>Desulfovibrionales</taxon>
        <taxon>Desulfovibrionaceae</taxon>
        <taxon>Paucidesulfovibrio</taxon>
    </lineage>
</organism>
<dbReference type="UniPathway" id="UPA00034">
    <property type="reaction ID" value="UER00016"/>
</dbReference>
<feature type="domain" description="Semialdehyde dehydrogenase NAD-binding" evidence="17">
    <location>
        <begin position="6"/>
        <end position="121"/>
    </location>
</feature>
<dbReference type="SUPFAM" id="SSF55347">
    <property type="entry name" value="Glyceraldehyde-3-phosphate dehydrogenase-like, C-terminal domain"/>
    <property type="match status" value="1"/>
</dbReference>
<evidence type="ECO:0000256" key="7">
    <source>
        <dbReference type="ARBA" id="ARBA00022605"/>
    </source>
</evidence>
<keyword evidence="9 15" id="KW-0521">NADP</keyword>
<evidence type="ECO:0000313" key="19">
    <source>
        <dbReference type="Proteomes" id="UP000190027"/>
    </source>
</evidence>
<feature type="binding site" evidence="15">
    <location>
        <begin position="160"/>
        <end position="161"/>
    </location>
    <ligand>
        <name>NADP(+)</name>
        <dbReference type="ChEBI" id="CHEBI:58349"/>
    </ligand>
</feature>
<dbReference type="GO" id="GO:0050661">
    <property type="term" value="F:NADP binding"/>
    <property type="evidence" value="ECO:0007669"/>
    <property type="project" value="UniProtKB-UniRule"/>
</dbReference>
<protein>
    <recommendedName>
        <fullName evidence="6 15">Aspartate-semialdehyde dehydrogenase</fullName>
        <shortName evidence="15">ASA dehydrogenase</shortName>
        <shortName evidence="15">ASADH</shortName>
        <ecNumber evidence="6 15">1.2.1.11</ecNumber>
    </recommendedName>
    <alternativeName>
        <fullName evidence="15">Aspartate-beta-semialdehyde dehydrogenase</fullName>
    </alternativeName>
</protein>
<dbReference type="AlphaFoldDB" id="A0A1T4WJD9"/>
<evidence type="ECO:0000256" key="1">
    <source>
        <dbReference type="ARBA" id="ARBA00005021"/>
    </source>
</evidence>
<keyword evidence="11 15" id="KW-0560">Oxidoreductase</keyword>
<sequence length="342" mass="37558">MSKNPRVAVCGATGAVGREMLKVLEQREFPASEVVPFASARSKGKKLPFRGGELTVQELTHDCFEGFDVALFSAGGSTSETYAPSAAKLGCTVVDNSSAWRMNPECPLVVPEVNPHDLKWHKGIIANPNCSTIQMVVALQPIHLEARIKRVVVSTYQAVSGSGQKAINELETQVRRLFNGQEVVPEAYPHQIAFNCLPQIDVFLEDGYTKEEMKMVNETIKIMGDPNIKVTATTVRVPVFYGHSESVNIETESKLTADDCRALLATSPGIEVVDYPEKQAYPMALDATGLDEVFVGRIREDHTVENGLNLWVVSDNIRKGAALNAVQIAETLLEMDLMRVER</sequence>
<dbReference type="Gene3D" id="3.30.360.10">
    <property type="entry name" value="Dihydrodipicolinate Reductase, domain 2"/>
    <property type="match status" value="1"/>
</dbReference>
<keyword evidence="19" id="KW-1185">Reference proteome</keyword>
<evidence type="ECO:0000256" key="3">
    <source>
        <dbReference type="ARBA" id="ARBA00005097"/>
    </source>
</evidence>
<keyword evidence="13 15" id="KW-0486">Methionine biosynthesis</keyword>
<dbReference type="Proteomes" id="UP000190027">
    <property type="component" value="Unassembled WGS sequence"/>
</dbReference>
<evidence type="ECO:0000313" key="18">
    <source>
        <dbReference type="EMBL" id="SKA76751.1"/>
    </source>
</evidence>